<evidence type="ECO:0000313" key="1">
    <source>
        <dbReference type="EMBL" id="TRM69224.1"/>
    </source>
</evidence>
<evidence type="ECO:0000313" key="2">
    <source>
        <dbReference type="Proteomes" id="UP000320762"/>
    </source>
</evidence>
<accession>A0A550CWR1</accession>
<dbReference type="EMBL" id="VDMD01000001">
    <property type="protein sequence ID" value="TRM69224.1"/>
    <property type="molecule type" value="Genomic_DNA"/>
</dbReference>
<dbReference type="OrthoDB" id="58416at2759"/>
<sequence length="242" mass="26473">MFPLATLPVSDVPADLVSGDPRATLRHINTFMKNDLIRALNSVQSAGSRVSAGQPTFVPFLEYATRVCDVLEYHLEGDETFFTCKEPRLGGRSLFEIFGYANPTHAATATAGIQALKDKLSSWRQNPSSYSVSALTEAMSFAGPMAEGMKKQVAAIREDVLNKVISAEAMGDMIQENLIWFTGRFDAAFLVPFVIAHHDVASAAAWPPLGPDAETALPDLVQEHKELWQFAPYDPITRVKCA</sequence>
<proteinExistence type="predicted"/>
<protein>
    <recommendedName>
        <fullName evidence="3">Hemerythrin-like domain-containing protein</fullName>
    </recommendedName>
</protein>
<organism evidence="1 2">
    <name type="scientific">Schizophyllum amplum</name>
    <dbReference type="NCBI Taxonomy" id="97359"/>
    <lineage>
        <taxon>Eukaryota</taxon>
        <taxon>Fungi</taxon>
        <taxon>Dikarya</taxon>
        <taxon>Basidiomycota</taxon>
        <taxon>Agaricomycotina</taxon>
        <taxon>Agaricomycetes</taxon>
        <taxon>Agaricomycetidae</taxon>
        <taxon>Agaricales</taxon>
        <taxon>Schizophyllaceae</taxon>
        <taxon>Schizophyllum</taxon>
    </lineage>
</organism>
<dbReference type="AlphaFoldDB" id="A0A550CWR1"/>
<reference evidence="1 2" key="1">
    <citation type="journal article" date="2019" name="New Phytol.">
        <title>Comparative genomics reveals unique wood-decay strategies and fruiting body development in the Schizophyllaceae.</title>
        <authorList>
            <person name="Almasi E."/>
            <person name="Sahu N."/>
            <person name="Krizsan K."/>
            <person name="Balint B."/>
            <person name="Kovacs G.M."/>
            <person name="Kiss B."/>
            <person name="Cseklye J."/>
            <person name="Drula E."/>
            <person name="Henrissat B."/>
            <person name="Nagy I."/>
            <person name="Chovatia M."/>
            <person name="Adam C."/>
            <person name="LaButti K."/>
            <person name="Lipzen A."/>
            <person name="Riley R."/>
            <person name="Grigoriev I.V."/>
            <person name="Nagy L.G."/>
        </authorList>
    </citation>
    <scope>NUCLEOTIDE SEQUENCE [LARGE SCALE GENOMIC DNA]</scope>
    <source>
        <strain evidence="1 2">NL-1724</strain>
    </source>
</reference>
<comment type="caution">
    <text evidence="1">The sequence shown here is derived from an EMBL/GenBank/DDBJ whole genome shotgun (WGS) entry which is preliminary data.</text>
</comment>
<evidence type="ECO:0008006" key="3">
    <source>
        <dbReference type="Google" id="ProtNLM"/>
    </source>
</evidence>
<dbReference type="Proteomes" id="UP000320762">
    <property type="component" value="Unassembled WGS sequence"/>
</dbReference>
<name>A0A550CWR1_9AGAR</name>
<gene>
    <name evidence="1" type="ORF">BD626DRAFT_473361</name>
</gene>
<keyword evidence="2" id="KW-1185">Reference proteome</keyword>